<comment type="caution">
    <text evidence="3">The sequence shown here is derived from an EMBL/GenBank/DDBJ whole genome shotgun (WGS) entry which is preliminary data.</text>
</comment>
<feature type="region of interest" description="Disordered" evidence="1">
    <location>
        <begin position="1"/>
        <end position="119"/>
    </location>
</feature>
<dbReference type="RefSeq" id="WP_272083992.1">
    <property type="nucleotide sequence ID" value="NZ_JAQNDL010000001.1"/>
</dbReference>
<dbReference type="PANTHER" id="PTHR36109:SF2">
    <property type="entry name" value="MEMBRANE PROTEIN"/>
    <property type="match status" value="1"/>
</dbReference>
<feature type="compositionally biased region" description="Low complexity" evidence="1">
    <location>
        <begin position="617"/>
        <end position="627"/>
    </location>
</feature>
<accession>A0ABT5DPI7</accession>
<feature type="compositionally biased region" description="Low complexity" evidence="1">
    <location>
        <begin position="636"/>
        <end position="649"/>
    </location>
</feature>
<feature type="compositionally biased region" description="Low complexity" evidence="1">
    <location>
        <begin position="476"/>
        <end position="489"/>
    </location>
</feature>
<dbReference type="PANTHER" id="PTHR36109">
    <property type="entry name" value="MEMBRANE PROTEIN-RELATED"/>
    <property type="match status" value="1"/>
</dbReference>
<organism evidence="3 4">
    <name type="scientific">Nannocystis bainbridge</name>
    <dbReference type="NCBI Taxonomy" id="2995303"/>
    <lineage>
        <taxon>Bacteria</taxon>
        <taxon>Pseudomonadati</taxon>
        <taxon>Myxococcota</taxon>
        <taxon>Polyangia</taxon>
        <taxon>Nannocystales</taxon>
        <taxon>Nannocystaceae</taxon>
        <taxon>Nannocystis</taxon>
    </lineage>
</organism>
<evidence type="ECO:0000313" key="3">
    <source>
        <dbReference type="EMBL" id="MDC0715567.1"/>
    </source>
</evidence>
<reference evidence="3 4" key="1">
    <citation type="submission" date="2022-11" db="EMBL/GenBank/DDBJ databases">
        <title>Minimal conservation of predation-associated metabolite biosynthetic gene clusters underscores biosynthetic potential of Myxococcota including descriptions for ten novel species: Archangium lansinium sp. nov., Myxococcus landrumus sp. nov., Nannocystis bai.</title>
        <authorList>
            <person name="Ahearne A."/>
            <person name="Stevens C."/>
            <person name="Dowd S."/>
        </authorList>
    </citation>
    <scope>NUCLEOTIDE SEQUENCE [LARGE SCALE GENOMIC DNA]</scope>
    <source>
        <strain evidence="3 4">BB15-2</strain>
    </source>
</reference>
<dbReference type="Proteomes" id="UP001221686">
    <property type="component" value="Unassembled WGS sequence"/>
</dbReference>
<dbReference type="InterPro" id="IPR019060">
    <property type="entry name" value="DUF2382"/>
</dbReference>
<feature type="domain" description="DUF2382" evidence="2">
    <location>
        <begin position="120"/>
        <end position="230"/>
    </location>
</feature>
<dbReference type="EMBL" id="JAQNDL010000001">
    <property type="protein sequence ID" value="MDC0715567.1"/>
    <property type="molecule type" value="Genomic_DNA"/>
</dbReference>
<dbReference type="Pfam" id="PF09557">
    <property type="entry name" value="DUF2382"/>
    <property type="match status" value="2"/>
</dbReference>
<gene>
    <name evidence="3" type="ORF">POL25_01615</name>
</gene>
<feature type="compositionally biased region" description="Basic and acidic residues" evidence="1">
    <location>
        <begin position="85"/>
        <end position="95"/>
    </location>
</feature>
<protein>
    <submittedName>
        <fullName evidence="3">YsnF/AvaK domain-containing protein</fullName>
    </submittedName>
</protein>
<name>A0ABT5DPI7_9BACT</name>
<proteinExistence type="predicted"/>
<feature type="region of interest" description="Disordered" evidence="1">
    <location>
        <begin position="613"/>
        <end position="666"/>
    </location>
</feature>
<evidence type="ECO:0000313" key="4">
    <source>
        <dbReference type="Proteomes" id="UP001221686"/>
    </source>
</evidence>
<keyword evidence="4" id="KW-1185">Reference proteome</keyword>
<feature type="compositionally biased region" description="Low complexity" evidence="1">
    <location>
        <begin position="59"/>
        <end position="72"/>
    </location>
</feature>
<feature type="region of interest" description="Disordered" evidence="1">
    <location>
        <begin position="440"/>
        <end position="490"/>
    </location>
</feature>
<feature type="compositionally biased region" description="Polar residues" evidence="1">
    <location>
        <begin position="459"/>
        <end position="474"/>
    </location>
</feature>
<dbReference type="InterPro" id="IPR052948">
    <property type="entry name" value="Low_temp-induced_all0457"/>
</dbReference>
<feature type="domain" description="DUF2382" evidence="2">
    <location>
        <begin position="504"/>
        <end position="614"/>
    </location>
</feature>
<evidence type="ECO:0000256" key="1">
    <source>
        <dbReference type="SAM" id="MobiDB-lite"/>
    </source>
</evidence>
<feature type="compositionally biased region" description="Low complexity" evidence="1">
    <location>
        <begin position="96"/>
        <end position="106"/>
    </location>
</feature>
<sequence>MTTPPKRPVPEDSEATSPAGPPSSPVPEDSLSAVVAEDSLGAVVPRAHGPEAPPPPVPEASRASPSSSSPVPEDSHGAALPSSHVPEDSPREAPAEARAAAPDAPSVPEDSPASPREIVIPRLEERLSVGARVREQGRVRVDKTVDARDQQVELASVEEHVVSWRVPIGRPVEAPAPVRREGDTLILPVHEEVVVVQKQLVLREELHIRVHRVPLHEQQTLRLRAEAISVTHNRTTPGEAAMKTVIGLFDDFTDAQAVVTALLKRNIDRADVSVVANNLENIPINLDKDPSEGRHEAMAESAKTGAGTGAIVGTGVGGVLGFLAGIGSIFIPGVGPIVAAGPLLAALTGAGVGAAAGAALGGLVGALTQAGVPEHDAHFYAEAVRRGGTLVLVQSADERASDVASMMSGAGAVDVDRRREHFHATGYKGYEPTTKPYTMEQVSRERQTYRAQPAATGATMRTQQPAPSQGQRPTEASGTIGAKGTTGAAQKMEQPHFKDASMEMKVVEEDLLVGKRVVEHGRVRVYARVTERPVEEQVSLREEHVTVKRRPVDRPATGEDMGAFRESSMEMTEYAEEAVVAKEARVVEEVVVGREVETRTETVRDKVRRTDVEVVEEPTPATTVSTTPMHKVAGTAQPAQPAQPAATNRPMPPPPPQGQKRRASGS</sequence>
<evidence type="ECO:0000259" key="2">
    <source>
        <dbReference type="Pfam" id="PF09557"/>
    </source>
</evidence>